<dbReference type="Proteomes" id="UP000674143">
    <property type="component" value="Unassembled WGS sequence"/>
</dbReference>
<gene>
    <name evidence="3" type="ORF">LSCM4_00317</name>
</gene>
<dbReference type="KEGG" id="loi:92356337"/>
<keyword evidence="2" id="KW-0812">Transmembrane</keyword>
<evidence type="ECO:0000256" key="1">
    <source>
        <dbReference type="SAM" id="Coils"/>
    </source>
</evidence>
<accession>A0A836KGN3</accession>
<proteinExistence type="predicted"/>
<keyword evidence="2" id="KW-1133">Transmembrane helix</keyword>
<protein>
    <recommendedName>
        <fullName evidence="5">Transmembrane protein</fullName>
    </recommendedName>
</protein>
<dbReference type="EMBL" id="JAFHLR010000036">
    <property type="protein sequence ID" value="KAG5464873.1"/>
    <property type="molecule type" value="Genomic_DNA"/>
</dbReference>
<organism evidence="3 4">
    <name type="scientific">Leishmania orientalis</name>
    <dbReference type="NCBI Taxonomy" id="2249476"/>
    <lineage>
        <taxon>Eukaryota</taxon>
        <taxon>Discoba</taxon>
        <taxon>Euglenozoa</taxon>
        <taxon>Kinetoplastea</taxon>
        <taxon>Metakinetoplastina</taxon>
        <taxon>Trypanosomatida</taxon>
        <taxon>Trypanosomatidae</taxon>
        <taxon>Leishmaniinae</taxon>
        <taxon>Leishmania</taxon>
    </lineage>
</organism>
<feature type="transmembrane region" description="Helical" evidence="2">
    <location>
        <begin position="110"/>
        <end position="130"/>
    </location>
</feature>
<name>A0A836KGN3_9TRYP</name>
<dbReference type="GeneID" id="92356337"/>
<keyword evidence="4" id="KW-1185">Reference proteome</keyword>
<feature type="transmembrane region" description="Helical" evidence="2">
    <location>
        <begin position="81"/>
        <end position="98"/>
    </location>
</feature>
<reference evidence="4" key="1">
    <citation type="journal article" date="2021" name="Microbiol. Resour. Announc.">
        <title>LGAAP: Leishmaniinae Genome Assembly and Annotation Pipeline.</title>
        <authorList>
            <person name="Almutairi H."/>
            <person name="Urbaniak M.D."/>
            <person name="Bates M.D."/>
            <person name="Jariyapan N."/>
            <person name="Kwakye-Nuako G."/>
            <person name="Thomaz-Soccol V."/>
            <person name="Al-Salem W.S."/>
            <person name="Dillon R.J."/>
            <person name="Bates P.A."/>
            <person name="Gatherer D."/>
        </authorList>
    </citation>
    <scope>NUCLEOTIDE SEQUENCE [LARGE SCALE GENOMIC DNA]</scope>
</reference>
<sequence>MWGLSITKVFRAYCAGAALFEVPMIVKLLRGDMPLPKAGSWVDDKDYYRNNKPLVYVFVAILACLVVSRGMACALPKSRIVIAYLVVVHMIEAGLYLYCCRHKEDAPNNSVYIFGALMVLNICLFAARLVQLKVQHARAEANNLKRRQEQLDVIRKKRADYAKSKEEKKNH</sequence>
<evidence type="ECO:0008006" key="5">
    <source>
        <dbReference type="Google" id="ProtNLM"/>
    </source>
</evidence>
<dbReference type="SMR" id="A0A836KGN3"/>
<comment type="caution">
    <text evidence="3">The sequence shown here is derived from an EMBL/GenBank/DDBJ whole genome shotgun (WGS) entry which is preliminary data.</text>
</comment>
<reference evidence="4" key="2">
    <citation type="journal article" date="2021" name="Sci. Data">
        <title>Chromosome-scale genome sequencing, assembly and annotation of six genomes from subfamily Leishmaniinae.</title>
        <authorList>
            <person name="Almutairi H."/>
            <person name="Urbaniak M.D."/>
            <person name="Bates M.D."/>
            <person name="Jariyapan N."/>
            <person name="Kwakye-Nuako G."/>
            <person name="Thomaz Soccol V."/>
            <person name="Al-Salem W.S."/>
            <person name="Dillon R.J."/>
            <person name="Bates P.A."/>
            <person name="Gatherer D."/>
        </authorList>
    </citation>
    <scope>NUCLEOTIDE SEQUENCE [LARGE SCALE GENOMIC DNA]</scope>
</reference>
<evidence type="ECO:0000313" key="4">
    <source>
        <dbReference type="Proteomes" id="UP000674143"/>
    </source>
</evidence>
<evidence type="ECO:0000313" key="3">
    <source>
        <dbReference type="EMBL" id="KAG5464873.1"/>
    </source>
</evidence>
<dbReference type="RefSeq" id="XP_067058504.1">
    <property type="nucleotide sequence ID" value="XM_067202403.1"/>
</dbReference>
<feature type="transmembrane region" description="Helical" evidence="2">
    <location>
        <begin position="54"/>
        <end position="74"/>
    </location>
</feature>
<feature type="coiled-coil region" evidence="1">
    <location>
        <begin position="127"/>
        <end position="154"/>
    </location>
</feature>
<keyword evidence="1" id="KW-0175">Coiled coil</keyword>
<dbReference type="AlphaFoldDB" id="A0A836KGN3"/>
<evidence type="ECO:0000256" key="2">
    <source>
        <dbReference type="SAM" id="Phobius"/>
    </source>
</evidence>
<keyword evidence="2" id="KW-0472">Membrane</keyword>